<feature type="coiled-coil region" evidence="7">
    <location>
        <begin position="619"/>
        <end position="667"/>
    </location>
</feature>
<evidence type="ECO:0000256" key="6">
    <source>
        <dbReference type="RuleBase" id="RU000394"/>
    </source>
</evidence>
<dbReference type="GO" id="GO:0003777">
    <property type="term" value="F:microtubule motor activity"/>
    <property type="evidence" value="ECO:0007669"/>
    <property type="project" value="InterPro"/>
</dbReference>
<keyword evidence="7" id="KW-0175">Coiled coil</keyword>
<evidence type="ECO:0000256" key="4">
    <source>
        <dbReference type="ARBA" id="ARBA00023175"/>
    </source>
</evidence>
<dbReference type="EMBL" id="WUBL01000016">
    <property type="protein sequence ID" value="KAF2971138.1"/>
    <property type="molecule type" value="Genomic_DNA"/>
</dbReference>
<dbReference type="PROSITE" id="PS00411">
    <property type="entry name" value="KINESIN_MOTOR_1"/>
    <property type="match status" value="1"/>
</dbReference>
<feature type="domain" description="Kinesin motor" evidence="9">
    <location>
        <begin position="12"/>
        <end position="552"/>
    </location>
</feature>
<dbReference type="GO" id="GO:0005874">
    <property type="term" value="C:microtubule"/>
    <property type="evidence" value="ECO:0007669"/>
    <property type="project" value="UniProtKB-KW"/>
</dbReference>
<dbReference type="Pfam" id="PF00225">
    <property type="entry name" value="Kinesin"/>
    <property type="match status" value="2"/>
</dbReference>
<dbReference type="PANTHER" id="PTHR24115">
    <property type="entry name" value="KINESIN-RELATED"/>
    <property type="match status" value="1"/>
</dbReference>
<proteinExistence type="inferred from homology"/>
<dbReference type="GO" id="GO:0005871">
    <property type="term" value="C:kinesin complex"/>
    <property type="evidence" value="ECO:0007669"/>
    <property type="project" value="TreeGrafter"/>
</dbReference>
<feature type="region of interest" description="Disordered" evidence="8">
    <location>
        <begin position="794"/>
        <end position="820"/>
    </location>
</feature>
<feature type="region of interest" description="Disordered" evidence="8">
    <location>
        <begin position="565"/>
        <end position="590"/>
    </location>
</feature>
<keyword evidence="11" id="KW-1185">Reference proteome</keyword>
<evidence type="ECO:0000256" key="7">
    <source>
        <dbReference type="SAM" id="Coils"/>
    </source>
</evidence>
<sequence>MMDPPQKTQTNLFDVYLRLRPPQAGNANAEKFLLVEESEEGDAPTHITLNPPNDRRRAIEKFAFTRVFEENATQLDLFQGTKVLPLVEGALAPHGGDGTDGLLATLGMTGSGKTHTMLGCRSQRGLTQLALDVVFRSIQSNMVDYESTPALEASIRSSDASEANIHPASTFLESIFGDATAPSRAGSRATTPMIVRPSHINICPQIPGQYPESPKSVRLVRHLDELSNVTVLRTPPNQKTREKVLPKTPMTSLGPKLANASPSKKNYMTLTSAAKNKNVTKPGFLKGDYLPPATARRTLQRPSVLPQMPDISAIRASCDPSAEYAIVISMYEVYNDRIFDLLTPPIKSNATKEYRRRALLFKCTETSPDRKVVAGLRKIVCSNLQEALMVLEAGLHERRVAGTGSNSVSSRSHGFFCIEIKKRRRGRANGPWGTSTLSIVDLAGSERARDAKTQGATLVEGGKINESLMYLGQCLQMQTDLNNNAKPNLRLFRQCKLTELLFTNSFPLTSTSQSASHRRAPQKAVMIVTADPFGDFNATSQILRYSALAREVTVPRIPSITSTILSGGHPAGQFPQSDPSVVSSSPASSPVLQHRPLFHPSGNHSRTFSPISDTERGTMENAALEIARMADMIDQLNGDLAHESEARMAAEAHLMSMEDRIVELEQEIREECYADFEQRLAMEMNRWKASLSLEQERGEEHWDRKVEVLARSVGVVVTAPSDEDDMENEDKENVLIENLEQENERLRREVSILKRELSSRTPSKRAPLQERGDLPITKGEISSLSGKLEQLRVSNGSPTKKIRKLPPKKWESVAMDDDMF</sequence>
<comment type="caution">
    <text evidence="10">The sequence shown here is derived from an EMBL/GenBank/DDBJ whole genome shotgun (WGS) entry which is preliminary data.</text>
</comment>
<dbReference type="PANTHER" id="PTHR24115:SF1008">
    <property type="entry name" value="KINESIN-LIKE PROTEIN SUBITO"/>
    <property type="match status" value="1"/>
</dbReference>
<dbReference type="InterPro" id="IPR019821">
    <property type="entry name" value="Kinesin_motor_CS"/>
</dbReference>
<feature type="compositionally biased region" description="Low complexity" evidence="8">
    <location>
        <begin position="577"/>
        <end position="590"/>
    </location>
</feature>
<dbReference type="GO" id="GO:0005634">
    <property type="term" value="C:nucleus"/>
    <property type="evidence" value="ECO:0007669"/>
    <property type="project" value="TreeGrafter"/>
</dbReference>
<evidence type="ECO:0000313" key="10">
    <source>
        <dbReference type="EMBL" id="KAF2971138.1"/>
    </source>
</evidence>
<protein>
    <recommendedName>
        <fullName evidence="6">Kinesin-like protein</fullName>
    </recommendedName>
</protein>
<evidence type="ECO:0000256" key="1">
    <source>
        <dbReference type="ARBA" id="ARBA00022701"/>
    </source>
</evidence>
<feature type="binding site" evidence="5">
    <location>
        <begin position="107"/>
        <end position="114"/>
    </location>
    <ligand>
        <name>ATP</name>
        <dbReference type="ChEBI" id="CHEBI:30616"/>
    </ligand>
</feature>
<keyword evidence="4 5" id="KW-0505">Motor protein</keyword>
<dbReference type="SUPFAM" id="SSF52540">
    <property type="entry name" value="P-loop containing nucleoside triphosphate hydrolases"/>
    <property type="match status" value="1"/>
</dbReference>
<accession>A0A7C8IV79</accession>
<dbReference type="InterPro" id="IPR027640">
    <property type="entry name" value="Kinesin-like_fam"/>
</dbReference>
<evidence type="ECO:0000313" key="11">
    <source>
        <dbReference type="Proteomes" id="UP000481858"/>
    </source>
</evidence>
<name>A0A7C8IV79_9PEZI</name>
<dbReference type="FunFam" id="3.40.850.10:FF:000091">
    <property type="entry name" value="Kinesin family protein"/>
    <property type="match status" value="1"/>
</dbReference>
<dbReference type="GO" id="GO:0016887">
    <property type="term" value="F:ATP hydrolysis activity"/>
    <property type="evidence" value="ECO:0007669"/>
    <property type="project" value="TreeGrafter"/>
</dbReference>
<dbReference type="InterPro" id="IPR036961">
    <property type="entry name" value="Kinesin_motor_dom_sf"/>
</dbReference>
<dbReference type="GO" id="GO:0007018">
    <property type="term" value="P:microtubule-based movement"/>
    <property type="evidence" value="ECO:0007669"/>
    <property type="project" value="InterPro"/>
</dbReference>
<feature type="coiled-coil region" evidence="7">
    <location>
        <begin position="729"/>
        <end position="756"/>
    </location>
</feature>
<dbReference type="GO" id="GO:0005524">
    <property type="term" value="F:ATP binding"/>
    <property type="evidence" value="ECO:0007669"/>
    <property type="project" value="UniProtKB-UniRule"/>
</dbReference>
<evidence type="ECO:0000256" key="3">
    <source>
        <dbReference type="ARBA" id="ARBA00022840"/>
    </source>
</evidence>
<dbReference type="PROSITE" id="PS50067">
    <property type="entry name" value="KINESIN_MOTOR_2"/>
    <property type="match status" value="1"/>
</dbReference>
<evidence type="ECO:0000259" key="9">
    <source>
        <dbReference type="PROSITE" id="PS50067"/>
    </source>
</evidence>
<keyword evidence="1 6" id="KW-0493">Microtubule</keyword>
<dbReference type="Gene3D" id="3.40.850.10">
    <property type="entry name" value="Kinesin motor domain"/>
    <property type="match status" value="2"/>
</dbReference>
<dbReference type="OrthoDB" id="123929at2759"/>
<dbReference type="GO" id="GO:0008017">
    <property type="term" value="F:microtubule binding"/>
    <property type="evidence" value="ECO:0007669"/>
    <property type="project" value="InterPro"/>
</dbReference>
<evidence type="ECO:0000256" key="8">
    <source>
        <dbReference type="SAM" id="MobiDB-lite"/>
    </source>
</evidence>
<dbReference type="SMART" id="SM00129">
    <property type="entry name" value="KISc"/>
    <property type="match status" value="1"/>
</dbReference>
<dbReference type="Proteomes" id="UP000481858">
    <property type="component" value="Unassembled WGS sequence"/>
</dbReference>
<dbReference type="InterPro" id="IPR027417">
    <property type="entry name" value="P-loop_NTPase"/>
</dbReference>
<dbReference type="InParanoid" id="A0A7C8IV79"/>
<dbReference type="AlphaFoldDB" id="A0A7C8IV79"/>
<reference evidence="10 11" key="1">
    <citation type="submission" date="2019-12" db="EMBL/GenBank/DDBJ databases">
        <title>Draft genome sequence of the ascomycete Xylaria multiplex DSM 110363.</title>
        <authorList>
            <person name="Buettner E."/>
            <person name="Kellner H."/>
        </authorList>
    </citation>
    <scope>NUCLEOTIDE SEQUENCE [LARGE SCALE GENOMIC DNA]</scope>
    <source>
        <strain evidence="10 11">DSM 110363</strain>
    </source>
</reference>
<keyword evidence="3 5" id="KW-0067">ATP-binding</keyword>
<dbReference type="InterPro" id="IPR001752">
    <property type="entry name" value="Kinesin_motor_dom"/>
</dbReference>
<comment type="similarity">
    <text evidence="5 6">Belongs to the TRAFAC class myosin-kinesin ATPase superfamily. Kinesin family.</text>
</comment>
<organism evidence="10 11">
    <name type="scientific">Xylaria multiplex</name>
    <dbReference type="NCBI Taxonomy" id="323545"/>
    <lineage>
        <taxon>Eukaryota</taxon>
        <taxon>Fungi</taxon>
        <taxon>Dikarya</taxon>
        <taxon>Ascomycota</taxon>
        <taxon>Pezizomycotina</taxon>
        <taxon>Sordariomycetes</taxon>
        <taxon>Xylariomycetidae</taxon>
        <taxon>Xylariales</taxon>
        <taxon>Xylariaceae</taxon>
        <taxon>Xylaria</taxon>
    </lineage>
</organism>
<gene>
    <name evidence="10" type="ORF">GQX73_g2432</name>
</gene>
<evidence type="ECO:0000256" key="2">
    <source>
        <dbReference type="ARBA" id="ARBA00022741"/>
    </source>
</evidence>
<keyword evidence="2 5" id="KW-0547">Nucleotide-binding</keyword>
<evidence type="ECO:0000256" key="5">
    <source>
        <dbReference type="PROSITE-ProRule" id="PRU00283"/>
    </source>
</evidence>